<dbReference type="InterPro" id="IPR021125">
    <property type="entry name" value="DUF2127"/>
</dbReference>
<dbReference type="STRING" id="365044.Pnap_0381"/>
<keyword evidence="3" id="KW-1185">Reference proteome</keyword>
<keyword evidence="1" id="KW-1133">Transmembrane helix</keyword>
<dbReference type="KEGG" id="pna:Pnap_0381"/>
<reference evidence="3" key="1">
    <citation type="journal article" date="2009" name="Environ. Microbiol.">
        <title>The genome of Polaromonas naphthalenivorans strain CJ2, isolated from coal tar-contaminated sediment, reveals physiological and metabolic versatility and evolution through extensive horizontal gene transfer.</title>
        <authorList>
            <person name="Yagi J.M."/>
            <person name="Sims D."/>
            <person name="Brettin T."/>
            <person name="Bruce D."/>
            <person name="Madsen E.L."/>
        </authorList>
    </citation>
    <scope>NUCLEOTIDE SEQUENCE [LARGE SCALE GENOMIC DNA]</scope>
    <source>
        <strain evidence="3">CJ2</strain>
    </source>
</reference>
<dbReference type="AlphaFoldDB" id="A1VJ76"/>
<sequence length="164" mass="18127">MASVQDRALKTIAAFEGLKGLAAIASGLGLLSLLHHDIRHLALELVGHFGLNPAQHFPSLFLHYVDLLNSTPVSTLMLLLCGYAALRLAEAYALWRERAWGALLGALSGGIYIPFEWRHLLHRPSLISAGVLAVNVLIVVFLAYRLWRRRVAIRSSKNSIELWG</sequence>
<evidence type="ECO:0008006" key="4">
    <source>
        <dbReference type="Google" id="ProtNLM"/>
    </source>
</evidence>
<dbReference type="RefSeq" id="WP_011799807.1">
    <property type="nucleotide sequence ID" value="NC_008781.1"/>
</dbReference>
<feature type="transmembrane region" description="Helical" evidence="1">
    <location>
        <begin position="12"/>
        <end position="34"/>
    </location>
</feature>
<dbReference type="Proteomes" id="UP000000644">
    <property type="component" value="Chromosome"/>
</dbReference>
<name>A1VJ76_POLNA</name>
<feature type="transmembrane region" description="Helical" evidence="1">
    <location>
        <begin position="127"/>
        <end position="147"/>
    </location>
</feature>
<evidence type="ECO:0000313" key="3">
    <source>
        <dbReference type="Proteomes" id="UP000000644"/>
    </source>
</evidence>
<evidence type="ECO:0000256" key="1">
    <source>
        <dbReference type="SAM" id="Phobius"/>
    </source>
</evidence>
<feature type="transmembrane region" description="Helical" evidence="1">
    <location>
        <begin position="98"/>
        <end position="115"/>
    </location>
</feature>
<dbReference type="HOGENOM" id="CLU_113251_2_0_4"/>
<evidence type="ECO:0000313" key="2">
    <source>
        <dbReference type="EMBL" id="ABM35704.1"/>
    </source>
</evidence>
<keyword evidence="1" id="KW-0472">Membrane</keyword>
<gene>
    <name evidence="2" type="ordered locus">Pnap_0381</name>
</gene>
<dbReference type="eggNOG" id="COG3305">
    <property type="taxonomic scope" value="Bacteria"/>
</dbReference>
<dbReference type="OrthoDB" id="121772at2"/>
<keyword evidence="1" id="KW-0812">Transmembrane</keyword>
<dbReference type="EMBL" id="CP000529">
    <property type="protein sequence ID" value="ABM35704.1"/>
    <property type="molecule type" value="Genomic_DNA"/>
</dbReference>
<feature type="transmembrane region" description="Helical" evidence="1">
    <location>
        <begin position="67"/>
        <end position="86"/>
    </location>
</feature>
<organism evidence="2 3">
    <name type="scientific">Polaromonas naphthalenivorans (strain CJ2)</name>
    <dbReference type="NCBI Taxonomy" id="365044"/>
    <lineage>
        <taxon>Bacteria</taxon>
        <taxon>Pseudomonadati</taxon>
        <taxon>Pseudomonadota</taxon>
        <taxon>Betaproteobacteria</taxon>
        <taxon>Burkholderiales</taxon>
        <taxon>Comamonadaceae</taxon>
        <taxon>Polaromonas</taxon>
    </lineage>
</organism>
<proteinExistence type="predicted"/>
<accession>A1VJ76</accession>
<dbReference type="Pfam" id="PF09900">
    <property type="entry name" value="DUF2127"/>
    <property type="match status" value="1"/>
</dbReference>
<protein>
    <recommendedName>
        <fullName evidence="4">DUF2127 domain-containing protein</fullName>
    </recommendedName>
</protein>